<name>A0A3B1ACT4_9ZZZZ</name>
<dbReference type="GO" id="GO:0015035">
    <property type="term" value="F:protein-disulfide reductase activity"/>
    <property type="evidence" value="ECO:0007669"/>
    <property type="project" value="TreeGrafter"/>
</dbReference>
<keyword evidence="3" id="KW-0249">Electron transport</keyword>
<dbReference type="AlphaFoldDB" id="A0A3B1ACT4"/>
<evidence type="ECO:0000256" key="2">
    <source>
        <dbReference type="ARBA" id="ARBA00022448"/>
    </source>
</evidence>
<dbReference type="Pfam" id="PF00462">
    <property type="entry name" value="Glutaredoxin"/>
    <property type="match status" value="1"/>
</dbReference>
<dbReference type="InterPro" id="IPR014025">
    <property type="entry name" value="Glutaredoxin_subgr"/>
</dbReference>
<dbReference type="NCBIfam" id="TIGR02181">
    <property type="entry name" value="GRX_bact"/>
    <property type="match status" value="1"/>
</dbReference>
<comment type="similarity">
    <text evidence="1">Belongs to the glutaredoxin family.</text>
</comment>
<evidence type="ECO:0000313" key="7">
    <source>
        <dbReference type="EMBL" id="VAW96099.1"/>
    </source>
</evidence>
<dbReference type="CDD" id="cd03418">
    <property type="entry name" value="GRX_GRXb_1_3_like"/>
    <property type="match status" value="1"/>
</dbReference>
<evidence type="ECO:0000259" key="6">
    <source>
        <dbReference type="Pfam" id="PF00462"/>
    </source>
</evidence>
<keyword evidence="5" id="KW-0676">Redox-active center</keyword>
<dbReference type="SUPFAM" id="SSF52833">
    <property type="entry name" value="Thioredoxin-like"/>
    <property type="match status" value="1"/>
</dbReference>
<evidence type="ECO:0000256" key="1">
    <source>
        <dbReference type="ARBA" id="ARBA00007787"/>
    </source>
</evidence>
<dbReference type="InterPro" id="IPR036249">
    <property type="entry name" value="Thioredoxin-like_sf"/>
</dbReference>
<dbReference type="Gene3D" id="3.40.30.10">
    <property type="entry name" value="Glutaredoxin"/>
    <property type="match status" value="1"/>
</dbReference>
<proteinExistence type="inferred from homology"/>
<keyword evidence="2" id="KW-0813">Transport</keyword>
<dbReference type="EMBL" id="UOFT01000051">
    <property type="protein sequence ID" value="VAW96099.1"/>
    <property type="molecule type" value="Genomic_DNA"/>
</dbReference>
<dbReference type="InterPro" id="IPR011900">
    <property type="entry name" value="GRX_bact"/>
</dbReference>
<reference evidence="7" key="1">
    <citation type="submission" date="2018-06" db="EMBL/GenBank/DDBJ databases">
        <authorList>
            <person name="Zhirakovskaya E."/>
        </authorList>
    </citation>
    <scope>NUCLEOTIDE SEQUENCE</scope>
</reference>
<protein>
    <recommendedName>
        <fullName evidence="6">Glutaredoxin domain-containing protein</fullName>
    </recommendedName>
</protein>
<dbReference type="PRINTS" id="PR00160">
    <property type="entry name" value="GLUTAREDOXIN"/>
</dbReference>
<organism evidence="7">
    <name type="scientific">hydrothermal vent metagenome</name>
    <dbReference type="NCBI Taxonomy" id="652676"/>
    <lineage>
        <taxon>unclassified sequences</taxon>
        <taxon>metagenomes</taxon>
        <taxon>ecological metagenomes</taxon>
    </lineage>
</organism>
<dbReference type="GO" id="GO:0045454">
    <property type="term" value="P:cell redox homeostasis"/>
    <property type="evidence" value="ECO:0007669"/>
    <property type="project" value="InterPro"/>
</dbReference>
<dbReference type="PANTHER" id="PTHR46679">
    <property type="match status" value="1"/>
</dbReference>
<evidence type="ECO:0000256" key="4">
    <source>
        <dbReference type="ARBA" id="ARBA00023157"/>
    </source>
</evidence>
<dbReference type="PROSITE" id="PS51354">
    <property type="entry name" value="GLUTAREDOXIN_2"/>
    <property type="match status" value="1"/>
</dbReference>
<sequence length="86" mass="9967">MNKVIMYCTESCQYCHKAEKLLKRKGAKIDKIFIEGNKPKIKEMIKRSRRNTVPQIFIDGEHIGGFDELARLDKKGKLNAMLNDLN</sequence>
<keyword evidence="4" id="KW-1015">Disulfide bond</keyword>
<dbReference type="PANTHER" id="PTHR46679:SF1">
    <property type="entry name" value="GLUTAREDOXIN-2, MITOCHONDRIAL"/>
    <property type="match status" value="1"/>
</dbReference>
<gene>
    <name evidence="7" type="ORF">MNBD_GAMMA23-551</name>
</gene>
<feature type="domain" description="Glutaredoxin" evidence="6">
    <location>
        <begin position="4"/>
        <end position="63"/>
    </location>
</feature>
<evidence type="ECO:0000256" key="5">
    <source>
        <dbReference type="ARBA" id="ARBA00023284"/>
    </source>
</evidence>
<dbReference type="GO" id="GO:0005739">
    <property type="term" value="C:mitochondrion"/>
    <property type="evidence" value="ECO:0007669"/>
    <property type="project" value="TreeGrafter"/>
</dbReference>
<dbReference type="InterPro" id="IPR002109">
    <property type="entry name" value="Glutaredoxin"/>
</dbReference>
<evidence type="ECO:0000256" key="3">
    <source>
        <dbReference type="ARBA" id="ARBA00022982"/>
    </source>
</evidence>
<accession>A0A3B1ACT4</accession>